<keyword evidence="1" id="KW-1133">Transmembrane helix</keyword>
<dbReference type="EMBL" id="OZ023719">
    <property type="protein sequence ID" value="CAK9868047.1"/>
    <property type="molecule type" value="Genomic_DNA"/>
</dbReference>
<gene>
    <name evidence="2" type="ORF">CSSPJE1EN2_LOCUS11042</name>
</gene>
<reference evidence="2" key="1">
    <citation type="submission" date="2024-03" db="EMBL/GenBank/DDBJ databases">
        <authorList>
            <consortium name="ELIXIR-Norway"/>
            <consortium name="Elixir Norway"/>
        </authorList>
    </citation>
    <scope>NUCLEOTIDE SEQUENCE</scope>
</reference>
<keyword evidence="1" id="KW-0472">Membrane</keyword>
<proteinExistence type="predicted"/>
<dbReference type="Proteomes" id="UP001497522">
    <property type="component" value="Chromosome 18"/>
</dbReference>
<keyword evidence="3" id="KW-1185">Reference proteome</keyword>
<accession>A0ABP1AZX4</accession>
<organism evidence="2 3">
    <name type="scientific">Sphagnum jensenii</name>
    <dbReference type="NCBI Taxonomy" id="128206"/>
    <lineage>
        <taxon>Eukaryota</taxon>
        <taxon>Viridiplantae</taxon>
        <taxon>Streptophyta</taxon>
        <taxon>Embryophyta</taxon>
        <taxon>Bryophyta</taxon>
        <taxon>Sphagnophytina</taxon>
        <taxon>Sphagnopsida</taxon>
        <taxon>Sphagnales</taxon>
        <taxon>Sphagnaceae</taxon>
        <taxon>Sphagnum</taxon>
    </lineage>
</organism>
<evidence type="ECO:0000313" key="2">
    <source>
        <dbReference type="EMBL" id="CAK9868047.1"/>
    </source>
</evidence>
<feature type="transmembrane region" description="Helical" evidence="1">
    <location>
        <begin position="93"/>
        <end position="114"/>
    </location>
</feature>
<evidence type="ECO:0000313" key="3">
    <source>
        <dbReference type="Proteomes" id="UP001497522"/>
    </source>
</evidence>
<protein>
    <submittedName>
        <fullName evidence="2">Uncharacterized protein</fullName>
    </submittedName>
</protein>
<keyword evidence="1" id="KW-0812">Transmembrane</keyword>
<evidence type="ECO:0000256" key="1">
    <source>
        <dbReference type="SAM" id="Phobius"/>
    </source>
</evidence>
<name>A0ABP1AZX4_9BRYO</name>
<sequence length="165" mass="17559">MKVRVKLNSEILWAAGEAGGGVTAIPKATSFKSEVQRVASICILLAKMLPRFDAELLFKASEISLYLTLWALIKPGLRIDEVNKAANKMITSAGAYLCLVAMAISSTVFAHLCMSVSVMGSQNPTSAGFAISTLHPGPSALLSIPGHNAMTAVIDEKMRKIHDTT</sequence>